<dbReference type="EMBL" id="LGRB01000009">
    <property type="protein sequence ID" value="OCT51674.1"/>
    <property type="molecule type" value="Genomic_DNA"/>
</dbReference>
<proteinExistence type="predicted"/>
<evidence type="ECO:0000313" key="2">
    <source>
        <dbReference type="Proteomes" id="UP000094526"/>
    </source>
</evidence>
<reference evidence="2" key="1">
    <citation type="submission" date="2015-07" db="EMBL/GenBank/DDBJ databases">
        <authorList>
            <person name="Teixeira M.M."/>
            <person name="Souza R.C."/>
            <person name="Almeida L.G."/>
            <person name="Vicente V.A."/>
            <person name="de Hoog S."/>
            <person name="Bocca A.L."/>
            <person name="de Almeida S.R."/>
            <person name="Vasconcelos A.T."/>
            <person name="Felipe M.S."/>
        </authorList>
    </citation>
    <scope>NUCLEOTIDE SEQUENCE [LARGE SCALE GENOMIC DNA]</scope>
    <source>
        <strain evidence="2">KSF</strain>
    </source>
</reference>
<gene>
    <name evidence="1" type="ORF">CLCR_09356</name>
</gene>
<name>A0A1C1CT50_9EURO</name>
<sequence>MPFLLFQLCTPDYQTLVLSLLDPFTTATSLSLVLPNTPPALLTSMSTVEGARVKTEARRTRDLEHVGNGPGARLITRHDVAL</sequence>
<accession>A0A1C1CT50</accession>
<dbReference type="AlphaFoldDB" id="A0A1C1CT50"/>
<comment type="caution">
    <text evidence="1">The sequence shown here is derived from an EMBL/GenBank/DDBJ whole genome shotgun (WGS) entry which is preliminary data.</text>
</comment>
<keyword evidence="2" id="KW-1185">Reference proteome</keyword>
<organism evidence="1 2">
    <name type="scientific">Cladophialophora carrionii</name>
    <dbReference type="NCBI Taxonomy" id="86049"/>
    <lineage>
        <taxon>Eukaryota</taxon>
        <taxon>Fungi</taxon>
        <taxon>Dikarya</taxon>
        <taxon>Ascomycota</taxon>
        <taxon>Pezizomycotina</taxon>
        <taxon>Eurotiomycetes</taxon>
        <taxon>Chaetothyriomycetidae</taxon>
        <taxon>Chaetothyriales</taxon>
        <taxon>Herpotrichiellaceae</taxon>
        <taxon>Cladophialophora</taxon>
    </lineage>
</organism>
<dbReference type="VEuPathDB" id="FungiDB:CLCR_09356"/>
<evidence type="ECO:0000313" key="1">
    <source>
        <dbReference type="EMBL" id="OCT51674.1"/>
    </source>
</evidence>
<dbReference type="Proteomes" id="UP000094526">
    <property type="component" value="Unassembled WGS sequence"/>
</dbReference>
<protein>
    <submittedName>
        <fullName evidence="1">Uncharacterized protein</fullName>
    </submittedName>
</protein>